<keyword evidence="2" id="KW-1185">Reference proteome</keyword>
<accession>A0ACA9QTD1</accession>
<reference evidence="1" key="1">
    <citation type="submission" date="2021-06" db="EMBL/GenBank/DDBJ databases">
        <authorList>
            <person name="Kallberg Y."/>
            <person name="Tangrot J."/>
            <person name="Rosling A."/>
        </authorList>
    </citation>
    <scope>NUCLEOTIDE SEQUENCE</scope>
    <source>
        <strain evidence="1">IL203A</strain>
    </source>
</reference>
<evidence type="ECO:0000313" key="2">
    <source>
        <dbReference type="Proteomes" id="UP000789702"/>
    </source>
</evidence>
<sequence>MDQINTLGFVNCTLSTFQNKVPNKISNAESELDYNESIPSSKFWTDSETRALLFFLSDNFDLYRKNKPKFYAAAAINIGNNRTSVQVDSKI</sequence>
<proteinExistence type="predicted"/>
<dbReference type="Proteomes" id="UP000789702">
    <property type="component" value="Unassembled WGS sequence"/>
</dbReference>
<name>A0ACA9QTD1_9GLOM</name>
<dbReference type="EMBL" id="CAJVPU010052951">
    <property type="protein sequence ID" value="CAG8764255.1"/>
    <property type="molecule type" value="Genomic_DNA"/>
</dbReference>
<protein>
    <submittedName>
        <fullName evidence="1">5639_t:CDS:1</fullName>
    </submittedName>
</protein>
<gene>
    <name evidence="1" type="ORF">DHETER_LOCUS15467</name>
</gene>
<evidence type="ECO:0000313" key="1">
    <source>
        <dbReference type="EMBL" id="CAG8764255.1"/>
    </source>
</evidence>
<organism evidence="1 2">
    <name type="scientific">Dentiscutata heterogama</name>
    <dbReference type="NCBI Taxonomy" id="1316150"/>
    <lineage>
        <taxon>Eukaryota</taxon>
        <taxon>Fungi</taxon>
        <taxon>Fungi incertae sedis</taxon>
        <taxon>Mucoromycota</taxon>
        <taxon>Glomeromycotina</taxon>
        <taxon>Glomeromycetes</taxon>
        <taxon>Diversisporales</taxon>
        <taxon>Gigasporaceae</taxon>
        <taxon>Dentiscutata</taxon>
    </lineage>
</organism>
<feature type="non-terminal residue" evidence="1">
    <location>
        <position position="91"/>
    </location>
</feature>
<comment type="caution">
    <text evidence="1">The sequence shown here is derived from an EMBL/GenBank/DDBJ whole genome shotgun (WGS) entry which is preliminary data.</text>
</comment>